<name>A0A927MKU3_9BACL</name>
<dbReference type="AlphaFoldDB" id="A0A927MKU3"/>
<evidence type="ECO:0000313" key="2">
    <source>
        <dbReference type="Proteomes" id="UP000658225"/>
    </source>
</evidence>
<evidence type="ECO:0000313" key="1">
    <source>
        <dbReference type="EMBL" id="MBE1554787.1"/>
    </source>
</evidence>
<dbReference type="Proteomes" id="UP000658225">
    <property type="component" value="Unassembled WGS sequence"/>
</dbReference>
<proteinExistence type="predicted"/>
<reference evidence="1" key="1">
    <citation type="submission" date="2020-10" db="EMBL/GenBank/DDBJ databases">
        <title>Genomic Encyclopedia of Type Strains, Phase IV (KMG-IV): sequencing the most valuable type-strain genomes for metagenomic binning, comparative biology and taxonomic classification.</title>
        <authorList>
            <person name="Goeker M."/>
        </authorList>
    </citation>
    <scope>NUCLEOTIDE SEQUENCE</scope>
    <source>
        <strain evidence="1">DSM 13886</strain>
    </source>
</reference>
<comment type="caution">
    <text evidence="1">The sequence shown here is derived from an EMBL/GenBank/DDBJ whole genome shotgun (WGS) entry which is preliminary data.</text>
</comment>
<protein>
    <recommendedName>
        <fullName evidence="3">Replication protein</fullName>
    </recommendedName>
</protein>
<dbReference type="EMBL" id="JADBEL010000008">
    <property type="protein sequence ID" value="MBE1554787.1"/>
    <property type="molecule type" value="Genomic_DNA"/>
</dbReference>
<dbReference type="RefSeq" id="WP_192598539.1">
    <property type="nucleotide sequence ID" value="NZ_JADBEL010000008.1"/>
</dbReference>
<keyword evidence="2" id="KW-1185">Reference proteome</keyword>
<sequence length="281" mass="32513">MGDFIPESVRIIGEMNFEGNIIPHEWYKHIRFKNGKVDINAIIILSEIVYWHRPTLVKDESSGQVLGYKKRFNADLLQSSYDSFAEQFGFTKRQASDAIKRLEDFGLLEREFRNIFVNGMAISNVLYIKLNAHEVVDITRKSDPYHVVTSEGALPNVTPKTLERLTYTESTTKITTKTKEIKRHIISKNDGYVLSSYISRYEDKFKKEHPTVRLDQLEVVKEFIDDIESIYDIDSGKWDDIIDYHFKNLSSKNNGSVLSFASGDSAQGAVRRYIEEIEYVF</sequence>
<organism evidence="1 2">
    <name type="scientific">Sporosarcina limicola</name>
    <dbReference type="NCBI Taxonomy" id="34101"/>
    <lineage>
        <taxon>Bacteria</taxon>
        <taxon>Bacillati</taxon>
        <taxon>Bacillota</taxon>
        <taxon>Bacilli</taxon>
        <taxon>Bacillales</taxon>
        <taxon>Caryophanaceae</taxon>
        <taxon>Sporosarcina</taxon>
    </lineage>
</organism>
<gene>
    <name evidence="1" type="ORF">H4683_001865</name>
</gene>
<evidence type="ECO:0008006" key="3">
    <source>
        <dbReference type="Google" id="ProtNLM"/>
    </source>
</evidence>
<accession>A0A927MKU3</accession>